<dbReference type="Proteomes" id="UP000181909">
    <property type="component" value="Unassembled WGS sequence"/>
</dbReference>
<organism evidence="1 2">
    <name type="scientific">Streptomyces atratus</name>
    <dbReference type="NCBI Taxonomy" id="1893"/>
    <lineage>
        <taxon>Bacteria</taxon>
        <taxon>Bacillati</taxon>
        <taxon>Actinomycetota</taxon>
        <taxon>Actinomycetes</taxon>
        <taxon>Kitasatosporales</taxon>
        <taxon>Streptomycetaceae</taxon>
        <taxon>Streptomyces</taxon>
    </lineage>
</organism>
<proteinExistence type="predicted"/>
<name>A0A1K2ECZ8_STRAR</name>
<evidence type="ECO:0000313" key="2">
    <source>
        <dbReference type="Proteomes" id="UP000181909"/>
    </source>
</evidence>
<protein>
    <submittedName>
        <fullName evidence="1">Uncharacterized protein</fullName>
    </submittedName>
</protein>
<reference evidence="1 2" key="1">
    <citation type="submission" date="2016-11" db="EMBL/GenBank/DDBJ databases">
        <authorList>
            <person name="Jaros S."/>
            <person name="Januszkiewicz K."/>
            <person name="Wedrychowicz H."/>
        </authorList>
    </citation>
    <scope>NUCLEOTIDE SEQUENCE [LARGE SCALE GENOMIC DNA]</scope>
    <source>
        <strain evidence="1 2">OK807</strain>
    </source>
</reference>
<gene>
    <name evidence="1" type="ORF">SAMN02787144_101879</name>
</gene>
<evidence type="ECO:0000313" key="1">
    <source>
        <dbReference type="EMBL" id="SFY32918.1"/>
    </source>
</evidence>
<dbReference type="EMBL" id="FPJO01000018">
    <property type="protein sequence ID" value="SFY32918.1"/>
    <property type="molecule type" value="Genomic_DNA"/>
</dbReference>
<accession>A0A1K2ECZ8</accession>
<dbReference type="AlphaFoldDB" id="A0A1K2ECZ8"/>
<sequence>MADPALVELVISSGSDDAAGARALRLLGFAADLPVHVIAVRSKLLLDRIGGPVCPPGESGTVL</sequence>
<dbReference type="RefSeq" id="WP_218172457.1">
    <property type="nucleotide sequence ID" value="NZ_CP108276.1"/>
</dbReference>